<sequence>MNSLSLSLAMLLLLLCVSVHACSARSLYPSLTKKDTPHKELDKLKLLEALTASSTVKNYKLEENQPQQQKVANNEINTYESCSGASSTLKETIVEAASVNIIPSDGGEHATGTSFQMDSPSFLATQDERRHARSMLGPAEHNDEETVVTKTSDTEEDIVEMDYAQPHRKPPIHNEKP</sequence>
<dbReference type="PANTHER" id="PTHR34961">
    <property type="entry name" value="TRANSMEMBRANE PROTEIN"/>
    <property type="match status" value="1"/>
</dbReference>
<evidence type="ECO:0000313" key="3">
    <source>
        <dbReference type="EMBL" id="RZB78083.1"/>
    </source>
</evidence>
<name>A0A445HWE4_GLYSO</name>
<feature type="signal peptide" evidence="2">
    <location>
        <begin position="1"/>
        <end position="24"/>
    </location>
</feature>
<proteinExistence type="predicted"/>
<dbReference type="InterPro" id="IPR053313">
    <property type="entry name" value="RGF"/>
</dbReference>
<keyword evidence="4" id="KW-1185">Reference proteome</keyword>
<keyword evidence="2" id="KW-0732">Signal</keyword>
<dbReference type="Proteomes" id="UP000289340">
    <property type="component" value="Chromosome 11"/>
</dbReference>
<dbReference type="Gramene" id="XM_028331545.1">
    <property type="protein sequence ID" value="XP_028187346.1"/>
    <property type="gene ID" value="LOC114373967"/>
</dbReference>
<dbReference type="AlphaFoldDB" id="A0A445HWE4"/>
<feature type="region of interest" description="Disordered" evidence="1">
    <location>
        <begin position="127"/>
        <end position="177"/>
    </location>
</feature>
<evidence type="ECO:0000313" key="4">
    <source>
        <dbReference type="Proteomes" id="UP000289340"/>
    </source>
</evidence>
<gene>
    <name evidence="3" type="ORF">D0Y65_028838</name>
</gene>
<protein>
    <recommendedName>
        <fullName evidence="5">Organ-specific protein S2</fullName>
    </recommendedName>
</protein>
<evidence type="ECO:0008006" key="5">
    <source>
        <dbReference type="Google" id="ProtNLM"/>
    </source>
</evidence>
<organism evidence="3 4">
    <name type="scientific">Glycine soja</name>
    <name type="common">Wild soybean</name>
    <dbReference type="NCBI Taxonomy" id="3848"/>
    <lineage>
        <taxon>Eukaryota</taxon>
        <taxon>Viridiplantae</taxon>
        <taxon>Streptophyta</taxon>
        <taxon>Embryophyta</taxon>
        <taxon>Tracheophyta</taxon>
        <taxon>Spermatophyta</taxon>
        <taxon>Magnoliopsida</taxon>
        <taxon>eudicotyledons</taxon>
        <taxon>Gunneridae</taxon>
        <taxon>Pentapetalae</taxon>
        <taxon>rosids</taxon>
        <taxon>fabids</taxon>
        <taxon>Fabales</taxon>
        <taxon>Fabaceae</taxon>
        <taxon>Papilionoideae</taxon>
        <taxon>50 kb inversion clade</taxon>
        <taxon>NPAAA clade</taxon>
        <taxon>indigoferoid/millettioid clade</taxon>
        <taxon>Phaseoleae</taxon>
        <taxon>Glycine</taxon>
        <taxon>Glycine subgen. Soja</taxon>
    </lineage>
</organism>
<dbReference type="EMBL" id="QZWG01000011">
    <property type="protein sequence ID" value="RZB78083.1"/>
    <property type="molecule type" value="Genomic_DNA"/>
</dbReference>
<evidence type="ECO:0000256" key="2">
    <source>
        <dbReference type="SAM" id="SignalP"/>
    </source>
</evidence>
<accession>A0A445HWE4</accession>
<feature type="chain" id="PRO_5019360561" description="Organ-specific protein S2" evidence="2">
    <location>
        <begin position="25"/>
        <end position="177"/>
    </location>
</feature>
<evidence type="ECO:0000256" key="1">
    <source>
        <dbReference type="SAM" id="MobiDB-lite"/>
    </source>
</evidence>
<reference evidence="3 4" key="1">
    <citation type="submission" date="2018-09" db="EMBL/GenBank/DDBJ databases">
        <title>A high-quality reference genome of wild soybean provides a powerful tool to mine soybean genomes.</title>
        <authorList>
            <person name="Xie M."/>
            <person name="Chung C.Y.L."/>
            <person name="Li M.-W."/>
            <person name="Wong F.-L."/>
            <person name="Chan T.-F."/>
            <person name="Lam H.-M."/>
        </authorList>
    </citation>
    <scope>NUCLEOTIDE SEQUENCE [LARGE SCALE GENOMIC DNA]</scope>
    <source>
        <strain evidence="4">cv. W05</strain>
        <tissue evidence="3">Hypocotyl of etiolated seedlings</tissue>
    </source>
</reference>
<comment type="caution">
    <text evidence="3">The sequence shown here is derived from an EMBL/GenBank/DDBJ whole genome shotgun (WGS) entry which is preliminary data.</text>
</comment>
<dbReference type="PANTHER" id="PTHR34961:SF7">
    <property type="entry name" value="TRANSMEMBRANE PROTEIN"/>
    <property type="match status" value="1"/>
</dbReference>